<sequence>WNVTNTSADKNVNRRRVRHLRSGEIPLCAIPWYVEKPRQVLVQRAIRDDFGIIPQSVYDSFYE</sequence>
<dbReference type="Proteomes" id="UP000789525">
    <property type="component" value="Unassembled WGS sequence"/>
</dbReference>
<dbReference type="EMBL" id="CAJVPT010064673">
    <property type="protein sequence ID" value="CAG8770655.1"/>
    <property type="molecule type" value="Genomic_DNA"/>
</dbReference>
<protein>
    <submittedName>
        <fullName evidence="1">16624_t:CDS:1</fullName>
    </submittedName>
</protein>
<evidence type="ECO:0000313" key="1">
    <source>
        <dbReference type="EMBL" id="CAG8770655.1"/>
    </source>
</evidence>
<name>A0ACA9QZX4_9GLOM</name>
<evidence type="ECO:0000313" key="2">
    <source>
        <dbReference type="Proteomes" id="UP000789525"/>
    </source>
</evidence>
<gene>
    <name evidence="1" type="ORF">ACOLOM_LOCUS13763</name>
</gene>
<organism evidence="1 2">
    <name type="scientific">Acaulospora colombiana</name>
    <dbReference type="NCBI Taxonomy" id="27376"/>
    <lineage>
        <taxon>Eukaryota</taxon>
        <taxon>Fungi</taxon>
        <taxon>Fungi incertae sedis</taxon>
        <taxon>Mucoromycota</taxon>
        <taxon>Glomeromycotina</taxon>
        <taxon>Glomeromycetes</taxon>
        <taxon>Diversisporales</taxon>
        <taxon>Acaulosporaceae</taxon>
        <taxon>Acaulospora</taxon>
    </lineage>
</organism>
<feature type="non-terminal residue" evidence="1">
    <location>
        <position position="1"/>
    </location>
</feature>
<keyword evidence="2" id="KW-1185">Reference proteome</keyword>
<proteinExistence type="predicted"/>
<comment type="caution">
    <text evidence="1">The sequence shown here is derived from an EMBL/GenBank/DDBJ whole genome shotgun (WGS) entry which is preliminary data.</text>
</comment>
<feature type="non-terminal residue" evidence="1">
    <location>
        <position position="63"/>
    </location>
</feature>
<reference evidence="1" key="1">
    <citation type="submission" date="2021-06" db="EMBL/GenBank/DDBJ databases">
        <authorList>
            <person name="Kallberg Y."/>
            <person name="Tangrot J."/>
            <person name="Rosling A."/>
        </authorList>
    </citation>
    <scope>NUCLEOTIDE SEQUENCE</scope>
    <source>
        <strain evidence="1">CL356</strain>
    </source>
</reference>
<accession>A0ACA9QZX4</accession>